<feature type="domain" description="Multidrug resistance protein MdtA-like alpha-helical hairpin" evidence="8">
    <location>
        <begin position="115"/>
        <end position="184"/>
    </location>
</feature>
<keyword evidence="13" id="KW-1185">Reference proteome</keyword>
<name>A0A4R6RNK3_9BURK</name>
<evidence type="ECO:0000259" key="10">
    <source>
        <dbReference type="Pfam" id="PF25944"/>
    </source>
</evidence>
<gene>
    <name evidence="12" type="ORF">EV672_101467</name>
</gene>
<keyword evidence="3" id="KW-0813">Transport</keyword>
<organism evidence="12 13">
    <name type="scientific">Aquabacterium commune</name>
    <dbReference type="NCBI Taxonomy" id="70586"/>
    <lineage>
        <taxon>Bacteria</taxon>
        <taxon>Pseudomonadati</taxon>
        <taxon>Pseudomonadota</taxon>
        <taxon>Betaproteobacteria</taxon>
        <taxon>Burkholderiales</taxon>
        <taxon>Aquabacterium</taxon>
    </lineage>
</organism>
<evidence type="ECO:0000256" key="7">
    <source>
        <dbReference type="SAM" id="Coils"/>
    </source>
</evidence>
<dbReference type="Pfam" id="PF25917">
    <property type="entry name" value="BSH_RND"/>
    <property type="match status" value="1"/>
</dbReference>
<dbReference type="RefSeq" id="WP_133605945.1">
    <property type="nucleotide sequence ID" value="NZ_SNXW01000001.1"/>
</dbReference>
<dbReference type="Gene3D" id="2.40.50.100">
    <property type="match status" value="1"/>
</dbReference>
<evidence type="ECO:0000259" key="11">
    <source>
        <dbReference type="Pfam" id="PF25967"/>
    </source>
</evidence>
<evidence type="ECO:0000313" key="13">
    <source>
        <dbReference type="Proteomes" id="UP000294593"/>
    </source>
</evidence>
<dbReference type="NCBIfam" id="TIGR01730">
    <property type="entry name" value="RND_mfp"/>
    <property type="match status" value="1"/>
</dbReference>
<evidence type="ECO:0000259" key="8">
    <source>
        <dbReference type="Pfam" id="PF25876"/>
    </source>
</evidence>
<accession>A0A4R6RNK3</accession>
<keyword evidence="4" id="KW-1003">Cell membrane</keyword>
<dbReference type="InterPro" id="IPR058625">
    <property type="entry name" value="MdtA-like_BSH"/>
</dbReference>
<dbReference type="EMBL" id="SNXW01000001">
    <property type="protein sequence ID" value="TDP88321.1"/>
    <property type="molecule type" value="Genomic_DNA"/>
</dbReference>
<keyword evidence="6" id="KW-0472">Membrane</keyword>
<dbReference type="InterPro" id="IPR058624">
    <property type="entry name" value="MdtA-like_HH"/>
</dbReference>
<evidence type="ECO:0000256" key="6">
    <source>
        <dbReference type="ARBA" id="ARBA00023136"/>
    </source>
</evidence>
<dbReference type="Gene3D" id="2.40.30.170">
    <property type="match status" value="1"/>
</dbReference>
<dbReference type="PANTHER" id="PTHR30469">
    <property type="entry name" value="MULTIDRUG RESISTANCE PROTEIN MDTA"/>
    <property type="match status" value="1"/>
</dbReference>
<sequence>MPALTPHRWRTAGAIAAVACLGLSAALLWPWSTSMAQKAAGGKAPPPVPVKVATVQVQDQALSLSAVGQVQAARQAVVKSRIDGLLTEVSFTEGQQVRQGQVLARLDDRSLRAQVAQAEAELRRLQAQLALAQLDLQRYQDLAAQSAVSTQQRDQQQAQVAQLVAQVQSQQASLSQIQTQLSYTVITAPFSGRVGLRLVDVGNIVRPLDVQGIVTLAQTEPLMVVFSVPQTRLSDVRQAIAQPQGAVVSVAEREGGPTLAKGRLRSADNAVDAGTGSLKLKAELAPPQQQGDRLWPGQFVTVRLDTGAIAGALSVPAAAVQRGLKGPFVWRVAKAEGAAQAQMVPVQPRWQSDTWVVVAARADGLKPGDQVVVDGQSRLKPKAAVRVLIAASDVARSASQP</sequence>
<dbReference type="Gene3D" id="1.10.287.470">
    <property type="entry name" value="Helix hairpin bin"/>
    <property type="match status" value="1"/>
</dbReference>
<evidence type="ECO:0000256" key="3">
    <source>
        <dbReference type="ARBA" id="ARBA00022448"/>
    </source>
</evidence>
<comment type="subcellular location">
    <subcellularLocation>
        <location evidence="1">Cell membrane</location>
    </subcellularLocation>
</comment>
<dbReference type="Proteomes" id="UP000294593">
    <property type="component" value="Unassembled WGS sequence"/>
</dbReference>
<dbReference type="InterPro" id="IPR006143">
    <property type="entry name" value="RND_pump_MFP"/>
</dbReference>
<evidence type="ECO:0000256" key="5">
    <source>
        <dbReference type="ARBA" id="ARBA00022519"/>
    </source>
</evidence>
<keyword evidence="7" id="KW-0175">Coiled coil</keyword>
<evidence type="ECO:0000256" key="2">
    <source>
        <dbReference type="ARBA" id="ARBA00009477"/>
    </source>
</evidence>
<dbReference type="Pfam" id="PF25944">
    <property type="entry name" value="Beta-barrel_RND"/>
    <property type="match status" value="1"/>
</dbReference>
<feature type="domain" description="Multidrug resistance protein MdtA-like barrel-sandwich hybrid" evidence="9">
    <location>
        <begin position="74"/>
        <end position="215"/>
    </location>
</feature>
<evidence type="ECO:0000256" key="4">
    <source>
        <dbReference type="ARBA" id="ARBA00022475"/>
    </source>
</evidence>
<evidence type="ECO:0000313" key="12">
    <source>
        <dbReference type="EMBL" id="TDP88321.1"/>
    </source>
</evidence>
<dbReference type="Gene3D" id="2.40.420.20">
    <property type="match status" value="1"/>
</dbReference>
<proteinExistence type="inferred from homology"/>
<dbReference type="InterPro" id="IPR058627">
    <property type="entry name" value="MdtA-like_C"/>
</dbReference>
<evidence type="ECO:0000259" key="9">
    <source>
        <dbReference type="Pfam" id="PF25917"/>
    </source>
</evidence>
<comment type="caution">
    <text evidence="12">The sequence shown here is derived from an EMBL/GenBank/DDBJ whole genome shotgun (WGS) entry which is preliminary data.</text>
</comment>
<dbReference type="Pfam" id="PF25876">
    <property type="entry name" value="HH_MFP_RND"/>
    <property type="match status" value="1"/>
</dbReference>
<dbReference type="SUPFAM" id="SSF111369">
    <property type="entry name" value="HlyD-like secretion proteins"/>
    <property type="match status" value="1"/>
</dbReference>
<dbReference type="AlphaFoldDB" id="A0A4R6RNK3"/>
<comment type="similarity">
    <text evidence="2">Belongs to the membrane fusion protein (MFP) (TC 8.A.1) family.</text>
</comment>
<keyword evidence="5" id="KW-0997">Cell inner membrane</keyword>
<dbReference type="Pfam" id="PF25967">
    <property type="entry name" value="RND-MFP_C"/>
    <property type="match status" value="1"/>
</dbReference>
<dbReference type="PANTHER" id="PTHR30469:SF36">
    <property type="entry name" value="BLL3903 PROTEIN"/>
    <property type="match status" value="1"/>
</dbReference>
<feature type="domain" description="Multidrug resistance protein MdtA-like beta-barrel" evidence="10">
    <location>
        <begin position="221"/>
        <end position="307"/>
    </location>
</feature>
<protein>
    <submittedName>
        <fullName evidence="12">Multidrug efflux system membrane fusion protein</fullName>
    </submittedName>
</protein>
<dbReference type="GO" id="GO:0015562">
    <property type="term" value="F:efflux transmembrane transporter activity"/>
    <property type="evidence" value="ECO:0007669"/>
    <property type="project" value="TreeGrafter"/>
</dbReference>
<dbReference type="GO" id="GO:1990281">
    <property type="term" value="C:efflux pump complex"/>
    <property type="evidence" value="ECO:0007669"/>
    <property type="project" value="TreeGrafter"/>
</dbReference>
<feature type="domain" description="Multidrug resistance protein MdtA-like C-terminal permuted SH3" evidence="11">
    <location>
        <begin position="312"/>
        <end position="376"/>
    </location>
</feature>
<dbReference type="InterPro" id="IPR058626">
    <property type="entry name" value="MdtA-like_b-barrel"/>
</dbReference>
<dbReference type="OrthoDB" id="9783047at2"/>
<reference evidence="12 13" key="1">
    <citation type="submission" date="2019-03" db="EMBL/GenBank/DDBJ databases">
        <title>Genomic Encyclopedia of Type Strains, Phase IV (KMG-IV): sequencing the most valuable type-strain genomes for metagenomic binning, comparative biology and taxonomic classification.</title>
        <authorList>
            <person name="Goeker M."/>
        </authorList>
    </citation>
    <scope>NUCLEOTIDE SEQUENCE [LARGE SCALE GENOMIC DNA]</scope>
    <source>
        <strain evidence="12 13">DSM 11901</strain>
    </source>
</reference>
<evidence type="ECO:0000256" key="1">
    <source>
        <dbReference type="ARBA" id="ARBA00004236"/>
    </source>
</evidence>
<feature type="coiled-coil region" evidence="7">
    <location>
        <begin position="108"/>
        <end position="142"/>
    </location>
</feature>